<evidence type="ECO:0000313" key="2">
    <source>
        <dbReference type="Proteomes" id="UP000008975"/>
    </source>
</evidence>
<dbReference type="InterPro" id="IPR023393">
    <property type="entry name" value="START-like_dom_sf"/>
</dbReference>
<dbReference type="Proteomes" id="UP000008975">
    <property type="component" value="Chromosome"/>
</dbReference>
<protein>
    <recommendedName>
        <fullName evidence="3">Polyketide cyclase / dehydrase and lipid transport</fullName>
    </recommendedName>
</protein>
<proteinExistence type="predicted"/>
<dbReference type="HOGENOM" id="CLU_141027_0_0_11"/>
<reference key="2">
    <citation type="submission" date="2011-02" db="EMBL/GenBank/DDBJ databases">
        <title>Genome sequence of Microbacterium testaceum StLB037.</title>
        <authorList>
            <person name="Morohoshi T."/>
            <person name="Wang W.Z."/>
            <person name="Someya N."/>
            <person name="Ikeda T."/>
        </authorList>
    </citation>
    <scope>NUCLEOTIDE SEQUENCE</scope>
    <source>
        <strain>StLB037</strain>
    </source>
</reference>
<evidence type="ECO:0008006" key="3">
    <source>
        <dbReference type="Google" id="ProtNLM"/>
    </source>
</evidence>
<dbReference type="OrthoDB" id="9810827at2"/>
<reference evidence="1 2" key="1">
    <citation type="journal article" date="2011" name="J. Bacteriol.">
        <title>Genome sequence of Microbacterium testaceum StLB037, an N-acylhomoserine lactone-degrading bacterium isolated from potato leaves.</title>
        <authorList>
            <person name="Morohoshi T."/>
            <person name="Wang W.-Z."/>
            <person name="Someya N."/>
            <person name="Ikeda T."/>
        </authorList>
    </citation>
    <scope>NUCLEOTIDE SEQUENCE [LARGE SCALE GENOMIC DNA]</scope>
    <source>
        <strain evidence="1 2">StLB037</strain>
    </source>
</reference>
<dbReference type="STRING" id="979556.MTES_1159"/>
<organism evidence="1 2">
    <name type="scientific">Microbacterium testaceum (strain StLB037)</name>
    <dbReference type="NCBI Taxonomy" id="979556"/>
    <lineage>
        <taxon>Bacteria</taxon>
        <taxon>Bacillati</taxon>
        <taxon>Actinomycetota</taxon>
        <taxon>Actinomycetes</taxon>
        <taxon>Micrococcales</taxon>
        <taxon>Microbacteriaceae</taxon>
        <taxon>Microbacterium</taxon>
    </lineage>
</organism>
<dbReference type="SUPFAM" id="SSF55961">
    <property type="entry name" value="Bet v1-like"/>
    <property type="match status" value="1"/>
</dbReference>
<accession>E8N6H5</accession>
<dbReference type="KEGG" id="mts:MTES_1159"/>
<dbReference type="AlphaFoldDB" id="E8N6H5"/>
<dbReference type="Gene3D" id="3.30.530.20">
    <property type="match status" value="1"/>
</dbReference>
<gene>
    <name evidence="1" type="ordered locus">MTES_1159</name>
</gene>
<evidence type="ECO:0000313" key="1">
    <source>
        <dbReference type="EMBL" id="BAJ74123.1"/>
    </source>
</evidence>
<sequence length="144" mass="15528">MTTWRRQYTHLTTASPEAVWKRWTTPEDWAVDDPDLRVAEFAAPPRVGATGRVINHGTPAQTFTFTELQPGVAMNFRIRLPGAVLSFPHHMRETPNGLSVTHGVEISGPLAVVLGPLVGRKIAAGLPAVVRLVTTNALADMAAG</sequence>
<dbReference type="EMBL" id="AP012052">
    <property type="protein sequence ID" value="BAJ74123.1"/>
    <property type="molecule type" value="Genomic_DNA"/>
</dbReference>
<dbReference type="RefSeq" id="WP_013584250.1">
    <property type="nucleotide sequence ID" value="NC_015125.1"/>
</dbReference>
<name>E8N6H5_MICTS</name>